<reference evidence="3 4" key="1">
    <citation type="submission" date="2019-07" db="EMBL/GenBank/DDBJ databases">
        <title>Whole genome shotgun sequence of Vibrio superstes NBRC 103154.</title>
        <authorList>
            <person name="Hosoyama A."/>
            <person name="Uohara A."/>
            <person name="Ohji S."/>
            <person name="Ichikawa N."/>
        </authorList>
    </citation>
    <scope>NUCLEOTIDE SEQUENCE [LARGE SCALE GENOMIC DNA]</scope>
    <source>
        <strain evidence="3 4">NBRC 103154</strain>
    </source>
</reference>
<dbReference type="AlphaFoldDB" id="A0A511QSJ6"/>
<evidence type="ECO:0000313" key="4">
    <source>
        <dbReference type="Proteomes" id="UP000321113"/>
    </source>
</evidence>
<dbReference type="RefSeq" id="WP_119010012.1">
    <property type="nucleotide sequence ID" value="NZ_BJXK01000007.1"/>
</dbReference>
<dbReference type="EMBL" id="BJXK01000007">
    <property type="protein sequence ID" value="GEM79836.1"/>
    <property type="molecule type" value="Genomic_DNA"/>
</dbReference>
<proteinExistence type="predicted"/>
<dbReference type="Pfam" id="PF13474">
    <property type="entry name" value="SnoaL_3"/>
    <property type="match status" value="1"/>
</dbReference>
<evidence type="ECO:0000259" key="2">
    <source>
        <dbReference type="Pfam" id="PF13474"/>
    </source>
</evidence>
<organism evidence="3 4">
    <name type="scientific">Vibrio superstes NBRC 103154</name>
    <dbReference type="NCBI Taxonomy" id="1219062"/>
    <lineage>
        <taxon>Bacteria</taxon>
        <taxon>Pseudomonadati</taxon>
        <taxon>Pseudomonadota</taxon>
        <taxon>Gammaproteobacteria</taxon>
        <taxon>Vibrionales</taxon>
        <taxon>Vibrionaceae</taxon>
        <taxon>Vibrio</taxon>
    </lineage>
</organism>
<keyword evidence="4" id="KW-1185">Reference proteome</keyword>
<feature type="signal peptide" evidence="1">
    <location>
        <begin position="1"/>
        <end position="20"/>
    </location>
</feature>
<dbReference type="Proteomes" id="UP000321113">
    <property type="component" value="Unassembled WGS sequence"/>
</dbReference>
<dbReference type="SUPFAM" id="SSF54427">
    <property type="entry name" value="NTF2-like"/>
    <property type="match status" value="1"/>
</dbReference>
<gene>
    <name evidence="3" type="ORF">VSU01S_20810</name>
</gene>
<evidence type="ECO:0000256" key="1">
    <source>
        <dbReference type="SAM" id="SignalP"/>
    </source>
</evidence>
<feature type="chain" id="PRO_5021800930" description="SnoaL-like domain-containing protein" evidence="1">
    <location>
        <begin position="21"/>
        <end position="150"/>
    </location>
</feature>
<sequence>MKFKSVFALLLAVASFSSLANEAKQQVLDTAHTMWDNARNAQLVRMWDNAPTDHTYFVAGLPLWSKQDTLGTFTAMFEGVTRQDIETVREEVTMLSDSAAVYTADMTYTQYDAQGNVLVPTSPYAMTIVFVLRDGQWMNLHSHQSFPSAE</sequence>
<comment type="caution">
    <text evidence="3">The sequence shown here is derived from an EMBL/GenBank/DDBJ whole genome shotgun (WGS) entry which is preliminary data.</text>
</comment>
<name>A0A511QSJ6_9VIBR</name>
<keyword evidence="1" id="KW-0732">Signal</keyword>
<protein>
    <recommendedName>
        <fullName evidence="2">SnoaL-like domain-containing protein</fullName>
    </recommendedName>
</protein>
<dbReference type="InterPro" id="IPR032710">
    <property type="entry name" value="NTF2-like_dom_sf"/>
</dbReference>
<dbReference type="InterPro" id="IPR037401">
    <property type="entry name" value="SnoaL-like"/>
</dbReference>
<accession>A0A511QSJ6</accession>
<evidence type="ECO:0000313" key="3">
    <source>
        <dbReference type="EMBL" id="GEM79836.1"/>
    </source>
</evidence>
<dbReference type="OrthoDB" id="5906537at2"/>
<dbReference type="Gene3D" id="3.10.450.50">
    <property type="match status" value="1"/>
</dbReference>
<feature type="domain" description="SnoaL-like" evidence="2">
    <location>
        <begin position="26"/>
        <end position="147"/>
    </location>
</feature>